<dbReference type="Pfam" id="PF22591">
    <property type="entry name" value="eIF3a_PCI_TPR-like"/>
    <property type="match status" value="1"/>
</dbReference>
<comment type="similarity">
    <text evidence="6">Belongs to the eIF-3 subunit A family.</text>
</comment>
<dbReference type="GO" id="GO:0016282">
    <property type="term" value="C:eukaryotic 43S preinitiation complex"/>
    <property type="evidence" value="ECO:0007669"/>
    <property type="project" value="UniProtKB-UniRule"/>
</dbReference>
<dbReference type="GO" id="GO:0033290">
    <property type="term" value="C:eukaryotic 48S preinitiation complex"/>
    <property type="evidence" value="ECO:0007669"/>
    <property type="project" value="UniProtKB-UniRule"/>
</dbReference>
<protein>
    <recommendedName>
        <fullName evidence="6">Eukaryotic translation initiation factor 3 subunit A</fullName>
        <shortName evidence="6">eIF3a</shortName>
    </recommendedName>
    <alternativeName>
        <fullName evidence="6">Eukaryotic translation initiation factor 3 subunit 10</fullName>
    </alternativeName>
</protein>
<dbReference type="FunFam" id="4.10.860.10:FF:000001">
    <property type="entry name" value="Eukaryotic translation initiation factor 3 subunit A"/>
    <property type="match status" value="1"/>
</dbReference>
<dbReference type="GO" id="GO:0071541">
    <property type="term" value="C:eukaryotic translation initiation factor 3 complex, eIF3m"/>
    <property type="evidence" value="ECO:0007669"/>
    <property type="project" value="TreeGrafter"/>
</dbReference>
<dbReference type="PANTHER" id="PTHR14005">
    <property type="entry name" value="EUKARYOTIC TRANSLATION INITIATION FACTOR 3, THETA SUBUNIT"/>
    <property type="match status" value="1"/>
</dbReference>
<evidence type="ECO:0000313" key="9">
    <source>
        <dbReference type="EMBL" id="GLC55419.1"/>
    </source>
</evidence>
<feature type="domain" description="PCI" evidence="8">
    <location>
        <begin position="318"/>
        <end position="525"/>
    </location>
</feature>
<accession>A0A9W6BNP2</accession>
<keyword evidence="3 6" id="KW-0396">Initiation factor</keyword>
<evidence type="ECO:0000256" key="2">
    <source>
        <dbReference type="ARBA" id="ARBA00022490"/>
    </source>
</evidence>
<dbReference type="EMBL" id="BRXU01000013">
    <property type="protein sequence ID" value="GLC55419.1"/>
    <property type="molecule type" value="Genomic_DNA"/>
</dbReference>
<dbReference type="GO" id="GO:0071540">
    <property type="term" value="C:eukaryotic translation initiation factor 3 complex, eIF3e"/>
    <property type="evidence" value="ECO:0007669"/>
    <property type="project" value="TreeGrafter"/>
</dbReference>
<evidence type="ECO:0000256" key="7">
    <source>
        <dbReference type="SAM" id="MobiDB-lite"/>
    </source>
</evidence>
<organism evidence="9 10">
    <name type="scientific">Pleodorina starrii</name>
    <dbReference type="NCBI Taxonomy" id="330485"/>
    <lineage>
        <taxon>Eukaryota</taxon>
        <taxon>Viridiplantae</taxon>
        <taxon>Chlorophyta</taxon>
        <taxon>core chlorophytes</taxon>
        <taxon>Chlorophyceae</taxon>
        <taxon>CS clade</taxon>
        <taxon>Chlamydomonadales</taxon>
        <taxon>Volvocaceae</taxon>
        <taxon>Pleodorina</taxon>
    </lineage>
</organism>
<dbReference type="GO" id="GO:0003743">
    <property type="term" value="F:translation initiation factor activity"/>
    <property type="evidence" value="ECO:0007669"/>
    <property type="project" value="UniProtKB-UniRule"/>
</dbReference>
<keyword evidence="5 6" id="KW-0648">Protein biosynthesis</keyword>
<evidence type="ECO:0000256" key="3">
    <source>
        <dbReference type="ARBA" id="ARBA00022540"/>
    </source>
</evidence>
<evidence type="ECO:0000256" key="5">
    <source>
        <dbReference type="ARBA" id="ARBA00022917"/>
    </source>
</evidence>
<dbReference type="GO" id="GO:0043614">
    <property type="term" value="C:multi-eIF complex"/>
    <property type="evidence" value="ECO:0007669"/>
    <property type="project" value="TreeGrafter"/>
</dbReference>
<dbReference type="GO" id="GO:0003729">
    <property type="term" value="F:mRNA binding"/>
    <property type="evidence" value="ECO:0007669"/>
    <property type="project" value="TreeGrafter"/>
</dbReference>
<dbReference type="HAMAP" id="MF_03000">
    <property type="entry name" value="eIF3a"/>
    <property type="match status" value="1"/>
</dbReference>
<dbReference type="Gene3D" id="4.10.860.10">
    <property type="entry name" value="UVR domain"/>
    <property type="match status" value="1"/>
</dbReference>
<comment type="subunit">
    <text evidence="6">Component of the eukaryotic translation initiation factor 3 (eIF-3) complex.</text>
</comment>
<comment type="caution">
    <text evidence="9">The sequence shown here is derived from an EMBL/GenBank/DDBJ whole genome shotgun (WGS) entry which is preliminary data.</text>
</comment>
<proteinExistence type="inferred from homology"/>
<dbReference type="GO" id="GO:0001732">
    <property type="term" value="P:formation of cytoplasmic translation initiation complex"/>
    <property type="evidence" value="ECO:0007669"/>
    <property type="project" value="UniProtKB-UniRule"/>
</dbReference>
<dbReference type="AlphaFoldDB" id="A0A9W6BNP2"/>
<comment type="function">
    <text evidence="6">RNA-binding component of the eukaryotic translation initiation factor 3 (eIF-3) complex, which is involved in protein synthesis of a specialized repertoire of mRNAs and, together with other initiation factors, stimulates binding of mRNA and methionyl-tRNAi to the 40S ribosome. The eIF-3 complex specifically targets and initiates translation of a subset of mRNAs involved in cell proliferation.</text>
</comment>
<evidence type="ECO:0000313" key="10">
    <source>
        <dbReference type="Proteomes" id="UP001165080"/>
    </source>
</evidence>
<feature type="compositionally biased region" description="Low complexity" evidence="7">
    <location>
        <begin position="870"/>
        <end position="885"/>
    </location>
</feature>
<feature type="compositionally biased region" description="Basic and acidic residues" evidence="7">
    <location>
        <begin position="934"/>
        <end position="974"/>
    </location>
</feature>
<dbReference type="PANTHER" id="PTHR14005:SF0">
    <property type="entry name" value="EUKARYOTIC TRANSLATION INITIATION FACTOR 3 SUBUNIT A"/>
    <property type="match status" value="1"/>
</dbReference>
<dbReference type="GO" id="GO:0002188">
    <property type="term" value="P:translation reinitiation"/>
    <property type="evidence" value="ECO:0007669"/>
    <property type="project" value="TreeGrafter"/>
</dbReference>
<feature type="compositionally biased region" description="Pro residues" evidence="7">
    <location>
        <begin position="997"/>
        <end position="1009"/>
    </location>
</feature>
<keyword evidence="2 6" id="KW-0963">Cytoplasm</keyword>
<dbReference type="Gene3D" id="1.25.40.860">
    <property type="match status" value="2"/>
</dbReference>
<dbReference type="InterPro" id="IPR027512">
    <property type="entry name" value="EIF3A"/>
</dbReference>
<keyword evidence="6" id="KW-0175">Coiled coil</keyword>
<dbReference type="InterPro" id="IPR054711">
    <property type="entry name" value="eIF3a_PCI_TPR-like"/>
</dbReference>
<keyword evidence="4 6" id="KW-0694">RNA-binding</keyword>
<comment type="subcellular location">
    <subcellularLocation>
        <location evidence="1 6">Cytoplasm</location>
    </subcellularLocation>
</comment>
<gene>
    <name evidence="9" type="primary">PLEST007099</name>
    <name evidence="9" type="ORF">PLESTB_000985300</name>
</gene>
<dbReference type="OrthoDB" id="18884at2759"/>
<feature type="coiled-coil region" evidence="6">
    <location>
        <begin position="100"/>
        <end position="127"/>
    </location>
</feature>
<reference evidence="9 10" key="1">
    <citation type="journal article" date="2023" name="Commun. Biol.">
        <title>Reorganization of the ancestral sex-determining regions during the evolution of trioecy in Pleodorina starrii.</title>
        <authorList>
            <person name="Takahashi K."/>
            <person name="Suzuki S."/>
            <person name="Kawai-Toyooka H."/>
            <person name="Yamamoto K."/>
            <person name="Hamaji T."/>
            <person name="Ootsuki R."/>
            <person name="Yamaguchi H."/>
            <person name="Kawachi M."/>
            <person name="Higashiyama T."/>
            <person name="Nozaki H."/>
        </authorList>
    </citation>
    <scope>NUCLEOTIDE SEQUENCE [LARGE SCALE GENOMIC DNA]</scope>
    <source>
        <strain evidence="9 10">NIES-4479</strain>
    </source>
</reference>
<keyword evidence="10" id="KW-1185">Reference proteome</keyword>
<feature type="compositionally biased region" description="Basic and acidic residues" evidence="7">
    <location>
        <begin position="818"/>
        <end position="866"/>
    </location>
</feature>
<dbReference type="Pfam" id="PF01399">
    <property type="entry name" value="PCI"/>
    <property type="match status" value="1"/>
</dbReference>
<evidence type="ECO:0000256" key="1">
    <source>
        <dbReference type="ARBA" id="ARBA00004496"/>
    </source>
</evidence>
<dbReference type="SMART" id="SM00088">
    <property type="entry name" value="PINT"/>
    <property type="match status" value="1"/>
</dbReference>
<dbReference type="PROSITE" id="PS50250">
    <property type="entry name" value="PCI"/>
    <property type="match status" value="1"/>
</dbReference>
<evidence type="ECO:0000259" key="8">
    <source>
        <dbReference type="PROSITE" id="PS50250"/>
    </source>
</evidence>
<evidence type="ECO:0000256" key="4">
    <source>
        <dbReference type="ARBA" id="ARBA00022884"/>
    </source>
</evidence>
<name>A0A9W6BNP2_9CHLO</name>
<sequence>MSRPFRGPAGFARPENALKRADELEAIGQKAAALQTLHDVICSKKHRTWSKTFESIMLRHVELCVDMKKRNYAKEALLQYRNMCHLVNINSLEEVIKHFLKRAADKAEEAQAKAAAVTLDVEDLEEDASPEELMLSYVSGEKNKDRTDRELVTPWFRFLWESYRSVLEILRTNPKLEPLYAMTATKAFHFCLQYKRTTEFKRLCDILRQHLTNLVNKFREQRDAGPESMTMHLESRFEQLRVACELELWGEAFRSVEDIQQLIALTKKTPKQPQLASYYTRLTQIFAVSDSPLYHAFAWLKLFSFARQHARGLQQSDYQQMATSVLLAGLAILPYERGPAVGGRTGAVSSDAVAAEQEKDRANRMATILGFAVDAKKDARSLLTRQALLATISTSNLLALVPAEVRAIHDALSQDFNPLELCHRMAPLLEKLPELAAAPLSSAAPVRTVALDKYVPALKQAAVLRLLKQLSEVYSVMRISELAAMVPFFTFAEVEAVVVDAVKYDYLQMRVDYRNGTLHFGAQHVESDKVRGHLASVAKRLAKAMTMINPPPQPLPAAEASRREAIIRAARETLEGEHLKAVARKMAIEKKKEEAERALFEAEQMEAQRKAQAQRAHELAEDKRRREEAARREAERLQREMEEREQEELRAHLGARNIKVKEGEKLEKQAVIKDLMSERIKEQQELERRMVRLAKNMDHLERARREEEAPYLEAAWKQRQEADRAYWEAAQTEAARLHRQAWELDIEEKKRLAHMVPDKEVFKGVIMQRREAEFQALRRERERRMAEMRNQRRYEREISRRKAYVTRCRAEVEQRMREIEEQRRSEEEARKQAEELERKRKLDEVMAKQQAREAEIERRRAEERRGQGLAPPSATGPASPAAAAAGAGGNKFLPPHLRKQMEAGSAAGGGAAPPAPAAAAAPADEDSGNTWRRRGPEAPPRDYAPPRDSWRSGDRDAPPRDYPPREAPPRDMPPRDAPPAASSGKFVPSALRNRPDGGPPPSGSAPPPSSGGGGAYRPPNRR</sequence>
<feature type="region of interest" description="Disordered" evidence="7">
    <location>
        <begin position="818"/>
        <end position="1022"/>
    </location>
</feature>
<evidence type="ECO:0000256" key="6">
    <source>
        <dbReference type="HAMAP-Rule" id="MF_03000"/>
    </source>
</evidence>
<feature type="region of interest" description="Disordered" evidence="7">
    <location>
        <begin position="610"/>
        <end position="639"/>
    </location>
</feature>
<dbReference type="Proteomes" id="UP001165080">
    <property type="component" value="Unassembled WGS sequence"/>
</dbReference>
<dbReference type="InterPro" id="IPR000717">
    <property type="entry name" value="PCI_dom"/>
</dbReference>
<feature type="compositionally biased region" description="Basic and acidic residues" evidence="7">
    <location>
        <begin position="615"/>
        <end position="639"/>
    </location>
</feature>